<sequence>TVLLSLRRVCIKLYTITNTYDRYKICFHSTSKMNICRIVRPENIISLNFGSRCYKINWIELSLPMFKIGQFTRLHSLCLHRTNINDLNIILHHVAMNCRLRSFAIYSDIPKDSEDTLELLSQIIAQPTLHNIILYSDLRDKNKLPWPALSTIEKLSLSTCTIEQLRSILGNSPCIHSLTMDNCYIHEIDETILFNSYQKITSLTLNDIRTTMDKLELLLSLLPSIIHLDIASSGRPFEFARRLSRWEEFVRTKLPKLSRFEFCIFCYCSNWENFESLIDSFRTPFWLEEKCWFVTCQFRDDWTSSFTIFTSPESTIHSYQGGHHFDKVTCST</sequence>
<dbReference type="AlphaFoldDB" id="A0A8S2P145"/>
<evidence type="ECO:0000313" key="2">
    <source>
        <dbReference type="Proteomes" id="UP000681967"/>
    </source>
</evidence>
<gene>
    <name evidence="1" type="ORF">BYL167_LOCUS15118</name>
</gene>
<dbReference type="Proteomes" id="UP000681967">
    <property type="component" value="Unassembled WGS sequence"/>
</dbReference>
<dbReference type="InterPro" id="IPR032675">
    <property type="entry name" value="LRR_dom_sf"/>
</dbReference>
<organism evidence="1 2">
    <name type="scientific">Rotaria magnacalcarata</name>
    <dbReference type="NCBI Taxonomy" id="392030"/>
    <lineage>
        <taxon>Eukaryota</taxon>
        <taxon>Metazoa</taxon>
        <taxon>Spiralia</taxon>
        <taxon>Gnathifera</taxon>
        <taxon>Rotifera</taxon>
        <taxon>Eurotatoria</taxon>
        <taxon>Bdelloidea</taxon>
        <taxon>Philodinida</taxon>
        <taxon>Philodinidae</taxon>
        <taxon>Rotaria</taxon>
    </lineage>
</organism>
<proteinExistence type="predicted"/>
<comment type="caution">
    <text evidence="1">The sequence shown here is derived from an EMBL/GenBank/DDBJ whole genome shotgun (WGS) entry which is preliminary data.</text>
</comment>
<dbReference type="EMBL" id="CAJOBH010005524">
    <property type="protein sequence ID" value="CAF4027192.1"/>
    <property type="molecule type" value="Genomic_DNA"/>
</dbReference>
<dbReference type="SUPFAM" id="SSF52058">
    <property type="entry name" value="L domain-like"/>
    <property type="match status" value="1"/>
</dbReference>
<dbReference type="Gene3D" id="3.80.10.10">
    <property type="entry name" value="Ribonuclease Inhibitor"/>
    <property type="match status" value="1"/>
</dbReference>
<accession>A0A8S2P145</accession>
<name>A0A8S2P145_9BILA</name>
<protein>
    <submittedName>
        <fullName evidence="1">Uncharacterized protein</fullName>
    </submittedName>
</protein>
<evidence type="ECO:0000313" key="1">
    <source>
        <dbReference type="EMBL" id="CAF4027192.1"/>
    </source>
</evidence>
<reference evidence="1" key="1">
    <citation type="submission" date="2021-02" db="EMBL/GenBank/DDBJ databases">
        <authorList>
            <person name="Nowell W R."/>
        </authorList>
    </citation>
    <scope>NUCLEOTIDE SEQUENCE</scope>
</reference>
<feature type="non-terminal residue" evidence="1">
    <location>
        <position position="1"/>
    </location>
</feature>